<sequence>MLPSTHALFCGRCGCRGSTLAKSCAWRREAGRSLGRCKSGECRNPAAGRHKHRGLQGRQAHRHSSKPLSPKDSSDSRPHDNTGLLLAAAPPPQPPRPLTPAVLAAASADDRHLPPPLNQQTGGPRPVRTLGT</sequence>
<evidence type="ECO:0000313" key="3">
    <source>
        <dbReference type="Proteomes" id="UP001266305"/>
    </source>
</evidence>
<accession>A0ABQ9U0Y4</accession>
<protein>
    <submittedName>
        <fullName evidence="2">Uncharacterized protein</fullName>
    </submittedName>
</protein>
<gene>
    <name evidence="2" type="ORF">P7K49_031980</name>
</gene>
<feature type="compositionally biased region" description="Basic residues" evidence="1">
    <location>
        <begin position="48"/>
        <end position="65"/>
    </location>
</feature>
<dbReference type="Proteomes" id="UP001266305">
    <property type="component" value="Unassembled WGS sequence"/>
</dbReference>
<feature type="compositionally biased region" description="Pro residues" evidence="1">
    <location>
        <begin position="89"/>
        <end position="98"/>
    </location>
</feature>
<dbReference type="EMBL" id="JASSZA010000017">
    <property type="protein sequence ID" value="KAK2090723.1"/>
    <property type="molecule type" value="Genomic_DNA"/>
</dbReference>
<evidence type="ECO:0000256" key="1">
    <source>
        <dbReference type="SAM" id="MobiDB-lite"/>
    </source>
</evidence>
<name>A0ABQ9U0Y4_SAGOE</name>
<proteinExistence type="predicted"/>
<organism evidence="2 3">
    <name type="scientific">Saguinus oedipus</name>
    <name type="common">Cotton-top tamarin</name>
    <name type="synonym">Oedipomidas oedipus</name>
    <dbReference type="NCBI Taxonomy" id="9490"/>
    <lineage>
        <taxon>Eukaryota</taxon>
        <taxon>Metazoa</taxon>
        <taxon>Chordata</taxon>
        <taxon>Craniata</taxon>
        <taxon>Vertebrata</taxon>
        <taxon>Euteleostomi</taxon>
        <taxon>Mammalia</taxon>
        <taxon>Eutheria</taxon>
        <taxon>Euarchontoglires</taxon>
        <taxon>Primates</taxon>
        <taxon>Haplorrhini</taxon>
        <taxon>Platyrrhini</taxon>
        <taxon>Cebidae</taxon>
        <taxon>Callitrichinae</taxon>
        <taxon>Saguinus</taxon>
    </lineage>
</organism>
<evidence type="ECO:0000313" key="2">
    <source>
        <dbReference type="EMBL" id="KAK2090723.1"/>
    </source>
</evidence>
<comment type="caution">
    <text evidence="2">The sequence shown here is derived from an EMBL/GenBank/DDBJ whole genome shotgun (WGS) entry which is preliminary data.</text>
</comment>
<feature type="region of interest" description="Disordered" evidence="1">
    <location>
        <begin position="35"/>
        <end position="132"/>
    </location>
</feature>
<keyword evidence="3" id="KW-1185">Reference proteome</keyword>
<reference evidence="2 3" key="1">
    <citation type="submission" date="2023-05" db="EMBL/GenBank/DDBJ databases">
        <title>B98-5 Cell Line De Novo Hybrid Assembly: An Optical Mapping Approach.</title>
        <authorList>
            <person name="Kananen K."/>
            <person name="Auerbach J.A."/>
            <person name="Kautto E."/>
            <person name="Blachly J.S."/>
        </authorList>
    </citation>
    <scope>NUCLEOTIDE SEQUENCE [LARGE SCALE GENOMIC DNA]</scope>
    <source>
        <strain evidence="2">B95-8</strain>
        <tissue evidence="2">Cell line</tissue>
    </source>
</reference>